<keyword evidence="2" id="KW-1185">Reference proteome</keyword>
<sequence length="81" mass="9098">MHQAGFDPVTISSVEKSTIDCFRYVLNFYGRVLVMQKGMIMKIRFIGFVFAALDIASVQAGDSVVYNIEVDPNGWTHKLIP</sequence>
<name>A0A2U3B710_9VIBR</name>
<reference evidence="1 2" key="1">
    <citation type="submission" date="2018-05" db="EMBL/GenBank/DDBJ databases">
        <title>Vibrio limimaris sp. nov., isolated from marine sediment.</title>
        <authorList>
            <person name="Li C.-M."/>
        </authorList>
    </citation>
    <scope>NUCLEOTIDE SEQUENCE [LARGE SCALE GENOMIC DNA]</scope>
    <source>
        <strain evidence="1 2">E4404</strain>
    </source>
</reference>
<protein>
    <submittedName>
        <fullName evidence="1">Uncharacterized protein</fullName>
    </submittedName>
</protein>
<dbReference type="AlphaFoldDB" id="A0A2U3B710"/>
<accession>A0A2U3B710</accession>
<organism evidence="1 2">
    <name type="scientific">Vibrio albus</name>
    <dbReference type="NCBI Taxonomy" id="2200953"/>
    <lineage>
        <taxon>Bacteria</taxon>
        <taxon>Pseudomonadati</taxon>
        <taxon>Pseudomonadota</taxon>
        <taxon>Gammaproteobacteria</taxon>
        <taxon>Vibrionales</taxon>
        <taxon>Vibrionaceae</taxon>
        <taxon>Vibrio</taxon>
    </lineage>
</organism>
<dbReference type="EMBL" id="QFWT01000008">
    <property type="protein sequence ID" value="PWI32552.1"/>
    <property type="molecule type" value="Genomic_DNA"/>
</dbReference>
<proteinExistence type="predicted"/>
<evidence type="ECO:0000313" key="1">
    <source>
        <dbReference type="EMBL" id="PWI32552.1"/>
    </source>
</evidence>
<evidence type="ECO:0000313" key="2">
    <source>
        <dbReference type="Proteomes" id="UP000245362"/>
    </source>
</evidence>
<dbReference type="Proteomes" id="UP000245362">
    <property type="component" value="Unassembled WGS sequence"/>
</dbReference>
<gene>
    <name evidence="1" type="ORF">DI392_14080</name>
</gene>
<comment type="caution">
    <text evidence="1">The sequence shown here is derived from an EMBL/GenBank/DDBJ whole genome shotgun (WGS) entry which is preliminary data.</text>
</comment>